<evidence type="ECO:0000259" key="8">
    <source>
        <dbReference type="PROSITE" id="PS50902"/>
    </source>
</evidence>
<comment type="similarity">
    <text evidence="2 7">Belongs to the flavodoxin family.</text>
</comment>
<dbReference type="NCBIfam" id="NF004050">
    <property type="entry name" value="PRK05569.1"/>
    <property type="match status" value="1"/>
</dbReference>
<keyword evidence="3 7" id="KW-0813">Transport</keyword>
<dbReference type="GO" id="GO:0016651">
    <property type="term" value="F:oxidoreductase activity, acting on NAD(P)H"/>
    <property type="evidence" value="ECO:0007669"/>
    <property type="project" value="UniProtKB-ARBA"/>
</dbReference>
<dbReference type="NCBIfam" id="TIGR01753">
    <property type="entry name" value="flav_short"/>
    <property type="match status" value="1"/>
</dbReference>
<accession>A0AA47I706</accession>
<evidence type="ECO:0000256" key="4">
    <source>
        <dbReference type="ARBA" id="ARBA00022630"/>
    </source>
</evidence>
<dbReference type="InterPro" id="IPR008254">
    <property type="entry name" value="Flavodoxin/NO_synth"/>
</dbReference>
<name>A0AA47I706_9CLOT</name>
<dbReference type="PANTHER" id="PTHR43717:SF1">
    <property type="entry name" value="ANAEROBIC NITRIC OXIDE REDUCTASE FLAVORUBREDOXIN"/>
    <property type="match status" value="1"/>
</dbReference>
<dbReference type="GO" id="GO:0010181">
    <property type="term" value="F:FMN binding"/>
    <property type="evidence" value="ECO:0007669"/>
    <property type="project" value="UniProtKB-UniRule"/>
</dbReference>
<dbReference type="Pfam" id="PF00258">
    <property type="entry name" value="Flavodoxin_1"/>
    <property type="match status" value="1"/>
</dbReference>
<dbReference type="RefSeq" id="WP_216122182.1">
    <property type="nucleotide sequence ID" value="NZ_CP086239.1"/>
</dbReference>
<dbReference type="AlphaFoldDB" id="A0AA47I706"/>
<sequence>MKKLTIIYLSNGGNVEVLANHIAKGAKDAGAQVLLKLVSEASVEDVTNADVVAFGSPSMDNNNIDQKEMQPFIDKFKLIPVNNKITGLFGSYGWDNGEFMNKWVSLMKEYEFNVVQNITVNEAPTDEQLVKAEEMGKSLVK</sequence>
<evidence type="ECO:0000256" key="1">
    <source>
        <dbReference type="ARBA" id="ARBA00001917"/>
    </source>
</evidence>
<dbReference type="InterPro" id="IPR010087">
    <property type="entry name" value="Flav_short"/>
</dbReference>
<evidence type="ECO:0000256" key="5">
    <source>
        <dbReference type="ARBA" id="ARBA00022643"/>
    </source>
</evidence>
<dbReference type="GO" id="GO:0009055">
    <property type="term" value="F:electron transfer activity"/>
    <property type="evidence" value="ECO:0007669"/>
    <property type="project" value="UniProtKB-UniRule"/>
</dbReference>
<dbReference type="Proteomes" id="UP001164733">
    <property type="component" value="Chromosome"/>
</dbReference>
<keyword evidence="4 7" id="KW-0285">Flavoprotein</keyword>
<evidence type="ECO:0000313" key="9">
    <source>
        <dbReference type="EMBL" id="WAG61103.1"/>
    </source>
</evidence>
<organism evidence="9 10">
    <name type="scientific">Clostridium estertheticum</name>
    <dbReference type="NCBI Taxonomy" id="238834"/>
    <lineage>
        <taxon>Bacteria</taxon>
        <taxon>Bacillati</taxon>
        <taxon>Bacillota</taxon>
        <taxon>Clostridia</taxon>
        <taxon>Eubacteriales</taxon>
        <taxon>Clostridiaceae</taxon>
        <taxon>Clostridium</taxon>
    </lineage>
</organism>
<comment type="cofactor">
    <cofactor evidence="1 7">
        <name>FMN</name>
        <dbReference type="ChEBI" id="CHEBI:58210"/>
    </cofactor>
</comment>
<evidence type="ECO:0000256" key="7">
    <source>
        <dbReference type="RuleBase" id="RU367037"/>
    </source>
</evidence>
<evidence type="ECO:0000256" key="3">
    <source>
        <dbReference type="ARBA" id="ARBA00022448"/>
    </source>
</evidence>
<dbReference type="PANTHER" id="PTHR43717">
    <property type="entry name" value="ANAEROBIC NITRIC OXIDE REDUCTASE FLAVORUBREDOXIN"/>
    <property type="match status" value="1"/>
</dbReference>
<evidence type="ECO:0000256" key="6">
    <source>
        <dbReference type="ARBA" id="ARBA00022982"/>
    </source>
</evidence>
<feature type="domain" description="Flavodoxin-like" evidence="8">
    <location>
        <begin position="4"/>
        <end position="140"/>
    </location>
</feature>
<comment type="function">
    <text evidence="7">Low-potential electron donor to a number of redox enzymes.</text>
</comment>
<protein>
    <recommendedName>
        <fullName evidence="7">Flavodoxin</fullName>
    </recommendedName>
</protein>
<proteinExistence type="inferred from homology"/>
<evidence type="ECO:0000256" key="2">
    <source>
        <dbReference type="ARBA" id="ARBA00005267"/>
    </source>
</evidence>
<keyword evidence="6 7" id="KW-0249">Electron transport</keyword>
<evidence type="ECO:0000313" key="10">
    <source>
        <dbReference type="Proteomes" id="UP001164733"/>
    </source>
</evidence>
<reference evidence="9" key="1">
    <citation type="submission" date="2021-11" db="EMBL/GenBank/DDBJ databases">
        <title>Clostridia strains as spoilage organisms.</title>
        <authorList>
            <person name="Wambui J."/>
            <person name="Stevens M.J.A."/>
            <person name="Stephan R."/>
        </authorList>
    </citation>
    <scope>NUCLEOTIDE SEQUENCE</scope>
    <source>
        <strain evidence="9">CF009</strain>
    </source>
</reference>
<dbReference type="PROSITE" id="PS50902">
    <property type="entry name" value="FLAVODOXIN_LIKE"/>
    <property type="match status" value="1"/>
</dbReference>
<gene>
    <name evidence="9" type="ORF">LL038_02295</name>
</gene>
<keyword evidence="5 7" id="KW-0288">FMN</keyword>
<dbReference type="EMBL" id="CP086239">
    <property type="protein sequence ID" value="WAG61103.1"/>
    <property type="molecule type" value="Genomic_DNA"/>
</dbReference>